<dbReference type="InterPro" id="IPR006162">
    <property type="entry name" value="Ppantetheine_attach_site"/>
</dbReference>
<dbReference type="EMBL" id="KI928028">
    <property type="protein sequence ID" value="ETW27965.1"/>
    <property type="molecule type" value="Genomic_DNA"/>
</dbReference>
<feature type="compositionally biased region" description="Basic and acidic residues" evidence="10">
    <location>
        <begin position="121"/>
        <end position="131"/>
    </location>
</feature>
<proteinExistence type="inferred from homology"/>
<accession>A0A024VIG2</accession>
<dbReference type="OrthoDB" id="448946at2759"/>
<dbReference type="GO" id="GO:0005739">
    <property type="term" value="C:mitochondrion"/>
    <property type="evidence" value="ECO:0007669"/>
    <property type="project" value="UniProtKB-ARBA"/>
</dbReference>
<protein>
    <recommendedName>
        <fullName evidence="9">Acyl carrier protein</fullName>
    </recommendedName>
</protein>
<dbReference type="Pfam" id="PF00550">
    <property type="entry name" value="PP-binding"/>
    <property type="match status" value="1"/>
</dbReference>
<dbReference type="PANTHER" id="PTHR20863">
    <property type="entry name" value="ACYL CARRIER PROTEIN"/>
    <property type="match status" value="1"/>
</dbReference>
<dbReference type="InterPro" id="IPR003231">
    <property type="entry name" value="ACP"/>
</dbReference>
<dbReference type="PANTHER" id="PTHR20863:SF76">
    <property type="entry name" value="CARRIER DOMAIN-CONTAINING PROTEIN"/>
    <property type="match status" value="1"/>
</dbReference>
<dbReference type="GO" id="GO:0000036">
    <property type="term" value="F:acyl carrier activity"/>
    <property type="evidence" value="ECO:0007669"/>
    <property type="project" value="TreeGrafter"/>
</dbReference>
<dbReference type="Proteomes" id="UP000030656">
    <property type="component" value="Unassembled WGS sequence"/>
</dbReference>
<dbReference type="NCBIfam" id="NF002148">
    <property type="entry name" value="PRK00982.1-2"/>
    <property type="match status" value="1"/>
</dbReference>
<keyword evidence="6" id="KW-0276">Fatty acid metabolism</keyword>
<evidence type="ECO:0000313" key="14">
    <source>
        <dbReference type="Proteomes" id="UP000030656"/>
    </source>
</evidence>
<keyword evidence="11" id="KW-1133">Transmembrane helix</keyword>
<organism evidence="13 14">
    <name type="scientific">Plasmodium falciparum FCH/4</name>
    <dbReference type="NCBI Taxonomy" id="1036724"/>
    <lineage>
        <taxon>Eukaryota</taxon>
        <taxon>Sar</taxon>
        <taxon>Alveolata</taxon>
        <taxon>Apicomplexa</taxon>
        <taxon>Aconoidasida</taxon>
        <taxon>Haemosporida</taxon>
        <taxon>Plasmodiidae</taxon>
        <taxon>Plasmodium</taxon>
        <taxon>Plasmodium (Laverania)</taxon>
    </lineage>
</organism>
<evidence type="ECO:0000256" key="4">
    <source>
        <dbReference type="ARBA" id="ARBA00022516"/>
    </source>
</evidence>
<keyword evidence="8 9" id="KW-0275">Fatty acid biosynthesis</keyword>
<evidence type="ECO:0000256" key="1">
    <source>
        <dbReference type="ARBA" id="ARBA00005194"/>
    </source>
</evidence>
<evidence type="ECO:0000256" key="5">
    <source>
        <dbReference type="ARBA" id="ARBA00022553"/>
    </source>
</evidence>
<evidence type="ECO:0000256" key="9">
    <source>
        <dbReference type="RuleBase" id="RU000722"/>
    </source>
</evidence>
<evidence type="ECO:0000256" key="3">
    <source>
        <dbReference type="ARBA" id="ARBA00022450"/>
    </source>
</evidence>
<dbReference type="NCBIfam" id="TIGR00517">
    <property type="entry name" value="acyl_carrier"/>
    <property type="match status" value="1"/>
</dbReference>
<dbReference type="GO" id="GO:0000035">
    <property type="term" value="F:acyl binding"/>
    <property type="evidence" value="ECO:0007669"/>
    <property type="project" value="TreeGrafter"/>
</dbReference>
<keyword evidence="5" id="KW-0597">Phosphoprotein</keyword>
<evidence type="ECO:0000256" key="7">
    <source>
        <dbReference type="ARBA" id="ARBA00023098"/>
    </source>
</evidence>
<comment type="pathway">
    <text evidence="1">Lipid metabolism; fatty acid biosynthesis.</text>
</comment>
<feature type="domain" description="Carrier" evidence="12">
    <location>
        <begin position="218"/>
        <end position="293"/>
    </location>
</feature>
<evidence type="ECO:0000259" key="12">
    <source>
        <dbReference type="PROSITE" id="PS50075"/>
    </source>
</evidence>
<dbReference type="PROSITE" id="PS50075">
    <property type="entry name" value="CARRIER"/>
    <property type="match status" value="1"/>
</dbReference>
<evidence type="ECO:0000256" key="6">
    <source>
        <dbReference type="ARBA" id="ARBA00022832"/>
    </source>
</evidence>
<gene>
    <name evidence="13" type="ORF">PFFCH_04523</name>
</gene>
<evidence type="ECO:0000313" key="13">
    <source>
        <dbReference type="EMBL" id="ETW27965.1"/>
    </source>
</evidence>
<comment type="function">
    <text evidence="9">Carrier of the growing fatty acid chain in fatty acid biosynthesis.</text>
</comment>
<feature type="region of interest" description="Disordered" evidence="10">
    <location>
        <begin position="112"/>
        <end position="175"/>
    </location>
</feature>
<dbReference type="SUPFAM" id="SSF47336">
    <property type="entry name" value="ACP-like"/>
    <property type="match status" value="1"/>
</dbReference>
<name>A0A024VIG2_PLAFA</name>
<evidence type="ECO:0000256" key="8">
    <source>
        <dbReference type="ARBA" id="ARBA00023160"/>
    </source>
</evidence>
<evidence type="ECO:0000256" key="2">
    <source>
        <dbReference type="ARBA" id="ARBA00010930"/>
    </source>
</evidence>
<dbReference type="NCBIfam" id="NF002150">
    <property type="entry name" value="PRK00982.1-4"/>
    <property type="match status" value="1"/>
</dbReference>
<feature type="transmembrane region" description="Helical" evidence="11">
    <location>
        <begin position="15"/>
        <end position="34"/>
    </location>
</feature>
<dbReference type="Gene3D" id="1.10.1200.10">
    <property type="entry name" value="ACP-like"/>
    <property type="match status" value="1"/>
</dbReference>
<keyword evidence="3 9" id="KW-0596">Phosphopantetheine</keyword>
<dbReference type="InterPro" id="IPR036736">
    <property type="entry name" value="ACP-like_sf"/>
</dbReference>
<reference evidence="13 14" key="2">
    <citation type="submission" date="2013-02" db="EMBL/GenBank/DDBJ databases">
        <title>The Genome Sequence of Plasmodium falciparum FCH/4.</title>
        <authorList>
            <consortium name="The Broad Institute Genome Sequencing Platform"/>
            <consortium name="The Broad Institute Genome Sequencing Center for Infectious Disease"/>
            <person name="Neafsey D."/>
            <person name="Cheeseman I."/>
            <person name="Volkman S."/>
            <person name="Adams J."/>
            <person name="Walker B."/>
            <person name="Young S.K."/>
            <person name="Zeng Q."/>
            <person name="Gargeya S."/>
            <person name="Fitzgerald M."/>
            <person name="Haas B."/>
            <person name="Abouelleil A."/>
            <person name="Alvarado L."/>
            <person name="Arachchi H.M."/>
            <person name="Berlin A.M."/>
            <person name="Chapman S.B."/>
            <person name="Dewar J."/>
            <person name="Goldberg J."/>
            <person name="Griggs A."/>
            <person name="Gujja S."/>
            <person name="Hansen M."/>
            <person name="Howarth C."/>
            <person name="Imamovic A."/>
            <person name="Larimer J."/>
            <person name="McCowan C."/>
            <person name="Murphy C."/>
            <person name="Neiman D."/>
            <person name="Pearson M."/>
            <person name="Priest M."/>
            <person name="Roberts A."/>
            <person name="Saif S."/>
            <person name="Shea T."/>
            <person name="Sisk P."/>
            <person name="Sykes S."/>
            <person name="Wortman J."/>
            <person name="Nusbaum C."/>
            <person name="Birren B."/>
        </authorList>
    </citation>
    <scope>NUCLEOTIDE SEQUENCE [LARGE SCALE GENOMIC DNA]</scope>
    <source>
        <strain evidence="13 14">FCH/4</strain>
    </source>
</reference>
<keyword evidence="7" id="KW-0443">Lipid metabolism</keyword>
<dbReference type="FunFam" id="1.10.1200.10:FF:000003">
    <property type="entry name" value="Acyl carrier protein"/>
    <property type="match status" value="1"/>
</dbReference>
<dbReference type="HAMAP" id="MF_01217">
    <property type="entry name" value="Acyl_carrier"/>
    <property type="match status" value="1"/>
</dbReference>
<feature type="compositionally biased region" description="Acidic residues" evidence="10">
    <location>
        <begin position="132"/>
        <end position="172"/>
    </location>
</feature>
<keyword evidence="11" id="KW-0812">Transmembrane</keyword>
<keyword evidence="11" id="KW-0472">Membrane</keyword>
<reference evidence="13 14" key="1">
    <citation type="submission" date="2013-02" db="EMBL/GenBank/DDBJ databases">
        <title>The Genome Annotation of Plasmodium falciparum FCH/4.</title>
        <authorList>
            <consortium name="The Broad Institute Genome Sequencing Platform"/>
            <consortium name="The Broad Institute Genome Sequencing Center for Infectious Disease"/>
            <person name="Neafsey D."/>
            <person name="Hoffman S."/>
            <person name="Volkman S."/>
            <person name="Rosenthal P."/>
            <person name="Walker B."/>
            <person name="Young S.K."/>
            <person name="Zeng Q."/>
            <person name="Gargeya S."/>
            <person name="Fitzgerald M."/>
            <person name="Haas B."/>
            <person name="Abouelleil A."/>
            <person name="Allen A.W."/>
            <person name="Alvarado L."/>
            <person name="Arachchi H.M."/>
            <person name="Berlin A.M."/>
            <person name="Chapman S.B."/>
            <person name="Gainer-Dewar J."/>
            <person name="Goldberg J."/>
            <person name="Griggs A."/>
            <person name="Gujja S."/>
            <person name="Hansen M."/>
            <person name="Howarth C."/>
            <person name="Imamovic A."/>
            <person name="Ireland A."/>
            <person name="Larimer J."/>
            <person name="McCowan C."/>
            <person name="Murphy C."/>
            <person name="Pearson M."/>
            <person name="Poon T.W."/>
            <person name="Priest M."/>
            <person name="Roberts A."/>
            <person name="Saif S."/>
            <person name="Shea T."/>
            <person name="Sisk P."/>
            <person name="Sykes S."/>
            <person name="Wortman J."/>
            <person name="Nusbaum C."/>
            <person name="Birren B."/>
        </authorList>
    </citation>
    <scope>NUCLEOTIDE SEQUENCE [LARGE SCALE GENOMIC DNA]</scope>
    <source>
        <strain evidence="13 14">FCH/4</strain>
    </source>
</reference>
<dbReference type="AlphaFoldDB" id="A0A024VIG2"/>
<dbReference type="PROSITE" id="PS00012">
    <property type="entry name" value="PHOSPHOPANTETHEINE"/>
    <property type="match status" value="1"/>
</dbReference>
<dbReference type="InterPro" id="IPR009081">
    <property type="entry name" value="PP-bd_ACP"/>
</dbReference>
<evidence type="ECO:0000256" key="10">
    <source>
        <dbReference type="SAM" id="MobiDB-lite"/>
    </source>
</evidence>
<comment type="similarity">
    <text evidence="2">Belongs to the acyl carrier protein (ACP) family.</text>
</comment>
<evidence type="ECO:0000256" key="11">
    <source>
        <dbReference type="SAM" id="Phobius"/>
    </source>
</evidence>
<sequence length="295" mass="35203">MIFQHFLSLHNEKKISMFFYTFLILYISHVRIFYDCLNLKNEKNYNVLLKNGNNNSPSYYFLNSNYRNNNNFLRRKENYQRVLLLYNPKFNDGAKRNSYILYAHSKKNKNKNKINHNINITKRETVSRRDRDDEDDNYDDDDENYDDDDDNYDDDENYEDDENYDDDDENYDDAFKNTQKDGVSLQILKKKRSNQVNFLNRKNDYNLIKNKNPSSSLKSTFDDIKKIISKQLSVEEDKIQMNSNFTKDLGADSLDLVELIMALEEKFNVTISDQDALKINTVQDAIDYIEKNNKQ</sequence>
<keyword evidence="4 9" id="KW-0444">Lipid biosynthesis</keyword>